<reference evidence="1 2" key="1">
    <citation type="journal article" date="2014" name="Nat. Commun.">
        <title>Molecular traces of alternative social organization in a termite genome.</title>
        <authorList>
            <person name="Terrapon N."/>
            <person name="Li C."/>
            <person name="Robertson H.M."/>
            <person name="Ji L."/>
            <person name="Meng X."/>
            <person name="Booth W."/>
            <person name="Chen Z."/>
            <person name="Childers C.P."/>
            <person name="Glastad K.M."/>
            <person name="Gokhale K."/>
            <person name="Gowin J."/>
            <person name="Gronenberg W."/>
            <person name="Hermansen R.A."/>
            <person name="Hu H."/>
            <person name="Hunt B.G."/>
            <person name="Huylmans A.K."/>
            <person name="Khalil S.M."/>
            <person name="Mitchell R.D."/>
            <person name="Munoz-Torres M.C."/>
            <person name="Mustard J.A."/>
            <person name="Pan H."/>
            <person name="Reese J.T."/>
            <person name="Scharf M.E."/>
            <person name="Sun F."/>
            <person name="Vogel H."/>
            <person name="Xiao J."/>
            <person name="Yang W."/>
            <person name="Yang Z."/>
            <person name="Yang Z."/>
            <person name="Zhou J."/>
            <person name="Zhu J."/>
            <person name="Brent C.S."/>
            <person name="Elsik C.G."/>
            <person name="Goodisman M.A."/>
            <person name="Liberles D.A."/>
            <person name="Roe R.M."/>
            <person name="Vargo E.L."/>
            <person name="Vilcinskas A."/>
            <person name="Wang J."/>
            <person name="Bornberg-Bauer E."/>
            <person name="Korb J."/>
            <person name="Zhang G."/>
            <person name="Liebig J."/>
        </authorList>
    </citation>
    <scope>NUCLEOTIDE SEQUENCE [LARGE SCALE GENOMIC DNA]</scope>
    <source>
        <tissue evidence="1">Whole organism</tissue>
    </source>
</reference>
<keyword evidence="2" id="KW-1185">Reference proteome</keyword>
<dbReference type="AlphaFoldDB" id="A0A067RBY8"/>
<dbReference type="Proteomes" id="UP000027135">
    <property type="component" value="Unassembled WGS sequence"/>
</dbReference>
<organism evidence="1 2">
    <name type="scientific">Zootermopsis nevadensis</name>
    <name type="common">Dampwood termite</name>
    <dbReference type="NCBI Taxonomy" id="136037"/>
    <lineage>
        <taxon>Eukaryota</taxon>
        <taxon>Metazoa</taxon>
        <taxon>Ecdysozoa</taxon>
        <taxon>Arthropoda</taxon>
        <taxon>Hexapoda</taxon>
        <taxon>Insecta</taxon>
        <taxon>Pterygota</taxon>
        <taxon>Neoptera</taxon>
        <taxon>Polyneoptera</taxon>
        <taxon>Dictyoptera</taxon>
        <taxon>Blattodea</taxon>
        <taxon>Blattoidea</taxon>
        <taxon>Termitoidae</taxon>
        <taxon>Termopsidae</taxon>
        <taxon>Zootermopsis</taxon>
    </lineage>
</organism>
<sequence length="55" mass="6065">MLQDLEQYLPEAQLKTGFTIRDVELNTLTFNATAAIAKGTDIALNTGWAIQLVLE</sequence>
<accession>A0A067RBY8</accession>
<evidence type="ECO:0000313" key="2">
    <source>
        <dbReference type="Proteomes" id="UP000027135"/>
    </source>
</evidence>
<name>A0A067RBY8_ZOONE</name>
<gene>
    <name evidence="1" type="ORF">L798_04209</name>
</gene>
<dbReference type="EMBL" id="KK852564">
    <property type="protein sequence ID" value="KDR21267.1"/>
    <property type="molecule type" value="Genomic_DNA"/>
</dbReference>
<protein>
    <submittedName>
        <fullName evidence="1">Uncharacterized protein</fullName>
    </submittedName>
</protein>
<proteinExistence type="predicted"/>
<dbReference type="InParanoid" id="A0A067RBY8"/>
<evidence type="ECO:0000313" key="1">
    <source>
        <dbReference type="EMBL" id="KDR21267.1"/>
    </source>
</evidence>